<proteinExistence type="predicted"/>
<evidence type="ECO:0000313" key="2">
    <source>
        <dbReference type="EMBL" id="BDR53396.1"/>
    </source>
</evidence>
<evidence type="ECO:0000313" key="3">
    <source>
        <dbReference type="Proteomes" id="UP001321766"/>
    </source>
</evidence>
<name>A0ABN6SB84_9BIFI</name>
<reference evidence="2 3" key="1">
    <citation type="journal article" date="2023" name="Microbiol. Spectr.">
        <title>Symbiosis of Carpenter Bees with Uncharacterized Lactic Acid Bacteria Showing NAD Auxotrophy.</title>
        <authorList>
            <person name="Kawasaki S."/>
            <person name="Ozawa K."/>
            <person name="Mori T."/>
            <person name="Yamamoto A."/>
            <person name="Ito M."/>
            <person name="Ohkuma M."/>
            <person name="Sakamoto M."/>
            <person name="Matsutani M."/>
        </authorList>
    </citation>
    <scope>NUCLEOTIDE SEQUENCE [LARGE SCALE GENOMIC DNA]</scope>
    <source>
        <strain evidence="2 3">Kim37-2</strain>
    </source>
</reference>
<keyword evidence="1" id="KW-1133">Transmembrane helix</keyword>
<dbReference type="Proteomes" id="UP001321766">
    <property type="component" value="Chromosome"/>
</dbReference>
<organism evidence="2 3">
    <name type="scientific">Bombiscardovia nodaiensis</name>
    <dbReference type="NCBI Taxonomy" id="2932181"/>
    <lineage>
        <taxon>Bacteria</taxon>
        <taxon>Bacillati</taxon>
        <taxon>Actinomycetota</taxon>
        <taxon>Actinomycetes</taxon>
        <taxon>Bifidobacteriales</taxon>
        <taxon>Bifidobacteriaceae</taxon>
        <taxon>Bombiscardovia</taxon>
    </lineage>
</organism>
<feature type="transmembrane region" description="Helical" evidence="1">
    <location>
        <begin position="91"/>
        <end position="111"/>
    </location>
</feature>
<keyword evidence="1" id="KW-0472">Membrane</keyword>
<keyword evidence="1" id="KW-0812">Transmembrane</keyword>
<gene>
    <name evidence="2" type="ORF">KIM372_13030</name>
</gene>
<evidence type="ECO:0008006" key="4">
    <source>
        <dbReference type="Google" id="ProtNLM"/>
    </source>
</evidence>
<sequence>MIVFIINQLTGSRLSLTLKALETYGLNFFGSNIEWTGAGLSDKGTVNNFNAYNYVDSSFVKVCMDYGVIFGIIIVLAFTALMVVSSRKREYLLVFVLLILGLHAFVDNLFLRMCFNSLFFCLAYLIAPKSSNEVESSRAWAR</sequence>
<feature type="transmembrane region" description="Helical" evidence="1">
    <location>
        <begin position="66"/>
        <end position="84"/>
    </location>
</feature>
<keyword evidence="3" id="KW-1185">Reference proteome</keyword>
<protein>
    <recommendedName>
        <fullName evidence="4">Polymerase</fullName>
    </recommendedName>
</protein>
<dbReference type="EMBL" id="AP026798">
    <property type="protein sequence ID" value="BDR53396.1"/>
    <property type="molecule type" value="Genomic_DNA"/>
</dbReference>
<evidence type="ECO:0000256" key="1">
    <source>
        <dbReference type="SAM" id="Phobius"/>
    </source>
</evidence>
<accession>A0ABN6SB84</accession>